<dbReference type="EMBL" id="CH476734">
    <property type="protein sequence ID" value="EIE80777.1"/>
    <property type="molecule type" value="Genomic_DNA"/>
</dbReference>
<proteinExistence type="inferred from homology"/>
<protein>
    <recommendedName>
        <fullName evidence="4">Sorting nexin MVP1</fullName>
    </recommendedName>
</protein>
<dbReference type="GO" id="GO:0016020">
    <property type="term" value="C:membrane"/>
    <property type="evidence" value="ECO:0007669"/>
    <property type="project" value="UniProtKB-SubCell"/>
</dbReference>
<dbReference type="GO" id="GO:0032266">
    <property type="term" value="F:phosphatidylinositol-3-phosphate binding"/>
    <property type="evidence" value="ECO:0007669"/>
    <property type="project" value="TreeGrafter"/>
</dbReference>
<evidence type="ECO:0000256" key="5">
    <source>
        <dbReference type="ARBA" id="ARBA00022448"/>
    </source>
</evidence>
<dbReference type="AlphaFoldDB" id="I1BX47"/>
<evidence type="ECO:0000313" key="12">
    <source>
        <dbReference type="Proteomes" id="UP000009138"/>
    </source>
</evidence>
<dbReference type="PANTHER" id="PTHR47554">
    <property type="entry name" value="SORTING NEXIN MVP1"/>
    <property type="match status" value="1"/>
</dbReference>
<dbReference type="Proteomes" id="UP000009138">
    <property type="component" value="Unassembled WGS sequence"/>
</dbReference>
<evidence type="ECO:0000259" key="10">
    <source>
        <dbReference type="Pfam" id="PF19566"/>
    </source>
</evidence>
<dbReference type="InterPro" id="IPR045734">
    <property type="entry name" value="Snx8_BAR_dom"/>
</dbReference>
<accession>I1BX47</accession>
<dbReference type="GO" id="GO:0005768">
    <property type="term" value="C:endosome"/>
    <property type="evidence" value="ECO:0007669"/>
    <property type="project" value="TreeGrafter"/>
</dbReference>
<keyword evidence="6" id="KW-0963">Cytoplasm</keyword>
<dbReference type="STRING" id="246409.I1BX47"/>
<dbReference type="GO" id="GO:0006623">
    <property type="term" value="P:protein targeting to vacuole"/>
    <property type="evidence" value="ECO:0007669"/>
    <property type="project" value="TreeGrafter"/>
</dbReference>
<keyword evidence="5" id="KW-0813">Transport</keyword>
<feature type="domain" description="Sorting nexin 8/Mvp1 BAR" evidence="10">
    <location>
        <begin position="208"/>
        <end position="342"/>
    </location>
</feature>
<comment type="subcellular location">
    <subcellularLocation>
        <location evidence="2">Cytoplasm</location>
    </subcellularLocation>
    <subcellularLocation>
        <location evidence="1">Membrane</location>
        <topology evidence="1">Peripheral membrane protein</topology>
        <orientation evidence="1">Cytoplasmic side</orientation>
    </subcellularLocation>
</comment>
<dbReference type="InterPro" id="IPR028662">
    <property type="entry name" value="SNX8/Mvp1"/>
</dbReference>
<evidence type="ECO:0000256" key="6">
    <source>
        <dbReference type="ARBA" id="ARBA00022490"/>
    </source>
</evidence>
<evidence type="ECO:0000256" key="2">
    <source>
        <dbReference type="ARBA" id="ARBA00004496"/>
    </source>
</evidence>
<evidence type="ECO:0000313" key="11">
    <source>
        <dbReference type="EMBL" id="EIE80777.1"/>
    </source>
</evidence>
<comment type="similarity">
    <text evidence="3">Belongs to the sorting nexin family.</text>
</comment>
<dbReference type="VEuPathDB" id="FungiDB:RO3G_05482"/>
<feature type="domain" description="PX" evidence="9">
    <location>
        <begin position="122"/>
        <end position="193"/>
    </location>
</feature>
<dbReference type="OMA" id="FIMHRIV"/>
<keyword evidence="8" id="KW-0472">Membrane</keyword>
<dbReference type="PANTHER" id="PTHR47554:SF1">
    <property type="entry name" value="SORTING NEXIN MVP1"/>
    <property type="match status" value="1"/>
</dbReference>
<dbReference type="InterPro" id="IPR036871">
    <property type="entry name" value="PX_dom_sf"/>
</dbReference>
<name>I1BX47_RHIO9</name>
<organism evidence="11 12">
    <name type="scientific">Rhizopus delemar (strain RA 99-880 / ATCC MYA-4621 / FGSC 9543 / NRRL 43880)</name>
    <name type="common">Mucormycosis agent</name>
    <name type="synonym">Rhizopus arrhizus var. delemar</name>
    <dbReference type="NCBI Taxonomy" id="246409"/>
    <lineage>
        <taxon>Eukaryota</taxon>
        <taxon>Fungi</taxon>
        <taxon>Fungi incertae sedis</taxon>
        <taxon>Mucoromycota</taxon>
        <taxon>Mucoromycotina</taxon>
        <taxon>Mucoromycetes</taxon>
        <taxon>Mucorales</taxon>
        <taxon>Mucorineae</taxon>
        <taxon>Rhizopodaceae</taxon>
        <taxon>Rhizopus</taxon>
    </lineage>
</organism>
<dbReference type="eggNOG" id="KOG2273">
    <property type="taxonomic scope" value="Eukaryota"/>
</dbReference>
<dbReference type="GeneID" id="93612453"/>
<evidence type="ECO:0000259" key="9">
    <source>
        <dbReference type="Pfam" id="PF00787"/>
    </source>
</evidence>
<dbReference type="Pfam" id="PF00787">
    <property type="entry name" value="PX"/>
    <property type="match status" value="1"/>
</dbReference>
<evidence type="ECO:0000256" key="4">
    <source>
        <dbReference type="ARBA" id="ARBA00014268"/>
    </source>
</evidence>
<dbReference type="GO" id="GO:0005829">
    <property type="term" value="C:cytosol"/>
    <property type="evidence" value="ECO:0007669"/>
    <property type="project" value="GOC"/>
</dbReference>
<dbReference type="GO" id="GO:0042147">
    <property type="term" value="P:retrograde transport, endosome to Golgi"/>
    <property type="evidence" value="ECO:0007669"/>
    <property type="project" value="InterPro"/>
</dbReference>
<dbReference type="InterPro" id="IPR001683">
    <property type="entry name" value="PX_dom"/>
</dbReference>
<keyword evidence="7" id="KW-0653">Protein transport</keyword>
<evidence type="ECO:0000256" key="7">
    <source>
        <dbReference type="ARBA" id="ARBA00022927"/>
    </source>
</evidence>
<keyword evidence="12" id="KW-1185">Reference proteome</keyword>
<evidence type="ECO:0000256" key="3">
    <source>
        <dbReference type="ARBA" id="ARBA00010883"/>
    </source>
</evidence>
<evidence type="ECO:0000256" key="1">
    <source>
        <dbReference type="ARBA" id="ARBA00004287"/>
    </source>
</evidence>
<sequence length="351" mass="40874">MDSNHEFNSLDYTNDPWIENSTHTTSDEQNISIDNVPESYKRIYNELKIEYDKIEPKYLETMLKLSGLTCSIQQDILNLIHLNNNPLFVTQNTFNLFLALVALAQADMDLPTPSFHEPVESIPSPPQTPHDIQQNNINQWLSNLDTVTVSRAPEREGTETFEENRRRGLERFINTIARHPVLGKDDIVKIFMSHPSSISSWKMAHPQLSLDDEFIRTKHDINQLEKMVPLDWEDRVRRMKKRSDRFIHQYDSMLSVIRHMIKFKKALGTDYIRYSMTINNLVELDKDCPFHRCQGCPRLAKGQSQIAKSMQQAGMMLNREAMAIADDVMENLIQQRDLFESFKTTSRYPSP</sequence>
<dbReference type="RefSeq" id="XP_067516173.1">
    <property type="nucleotide sequence ID" value="XM_067660072.1"/>
</dbReference>
<dbReference type="OrthoDB" id="10064318at2759"/>
<evidence type="ECO:0000256" key="8">
    <source>
        <dbReference type="ARBA" id="ARBA00023136"/>
    </source>
</evidence>
<dbReference type="SUPFAM" id="SSF64268">
    <property type="entry name" value="PX domain"/>
    <property type="match status" value="1"/>
</dbReference>
<reference evidence="11 12" key="1">
    <citation type="journal article" date="2009" name="PLoS Genet.">
        <title>Genomic analysis of the basal lineage fungus Rhizopus oryzae reveals a whole-genome duplication.</title>
        <authorList>
            <person name="Ma L.-J."/>
            <person name="Ibrahim A.S."/>
            <person name="Skory C."/>
            <person name="Grabherr M.G."/>
            <person name="Burger G."/>
            <person name="Butler M."/>
            <person name="Elias M."/>
            <person name="Idnurm A."/>
            <person name="Lang B.F."/>
            <person name="Sone T."/>
            <person name="Abe A."/>
            <person name="Calvo S.E."/>
            <person name="Corrochano L.M."/>
            <person name="Engels R."/>
            <person name="Fu J."/>
            <person name="Hansberg W."/>
            <person name="Kim J.-M."/>
            <person name="Kodira C.D."/>
            <person name="Koehrsen M.J."/>
            <person name="Liu B."/>
            <person name="Miranda-Saavedra D."/>
            <person name="O'Leary S."/>
            <person name="Ortiz-Castellanos L."/>
            <person name="Poulter R."/>
            <person name="Rodriguez-Romero J."/>
            <person name="Ruiz-Herrera J."/>
            <person name="Shen Y.-Q."/>
            <person name="Zeng Q."/>
            <person name="Galagan J."/>
            <person name="Birren B.W."/>
            <person name="Cuomo C.A."/>
            <person name="Wickes B.L."/>
        </authorList>
    </citation>
    <scope>NUCLEOTIDE SEQUENCE [LARGE SCALE GENOMIC DNA]</scope>
    <source>
        <strain evidence="12">RA 99-880 / ATCC MYA-4621 / FGSC 9543 / NRRL 43880</strain>
    </source>
</reference>
<gene>
    <name evidence="11" type="ORF">RO3G_05482</name>
</gene>
<dbReference type="Pfam" id="PF19566">
    <property type="entry name" value="Snx8_BAR_dom"/>
    <property type="match status" value="1"/>
</dbReference>
<dbReference type="InParanoid" id="I1BX47"/>
<dbReference type="Gene3D" id="3.30.1520.10">
    <property type="entry name" value="Phox-like domain"/>
    <property type="match status" value="1"/>
</dbReference>